<protein>
    <submittedName>
        <fullName evidence="2">Uncharacterized protein</fullName>
    </submittedName>
</protein>
<feature type="transmembrane region" description="Helical" evidence="1">
    <location>
        <begin position="16"/>
        <end position="38"/>
    </location>
</feature>
<keyword evidence="1" id="KW-0472">Membrane</keyword>
<keyword evidence="1" id="KW-1133">Transmembrane helix</keyword>
<dbReference type="AlphaFoldDB" id="A0A6S6T077"/>
<reference evidence="2" key="1">
    <citation type="submission" date="2020-01" db="EMBL/GenBank/DDBJ databases">
        <authorList>
            <person name="Meier V. D."/>
            <person name="Meier V D."/>
        </authorList>
    </citation>
    <scope>NUCLEOTIDE SEQUENCE</scope>
    <source>
        <strain evidence="2">HLG_WM_MAG_12</strain>
    </source>
</reference>
<evidence type="ECO:0000256" key="1">
    <source>
        <dbReference type="SAM" id="Phobius"/>
    </source>
</evidence>
<dbReference type="EMBL" id="CACVAW010000050">
    <property type="protein sequence ID" value="CAA6812732.1"/>
    <property type="molecule type" value="Genomic_DNA"/>
</dbReference>
<keyword evidence="1" id="KW-0812">Transmembrane</keyword>
<evidence type="ECO:0000313" key="2">
    <source>
        <dbReference type="EMBL" id="CAA6812732.1"/>
    </source>
</evidence>
<sequence length="41" mass="4371">MDIVIIGFTSDVVLNYFLSIMVNISVPVIGSLALISFLKGA</sequence>
<organism evidence="2">
    <name type="scientific">uncultured Campylobacterales bacterium</name>
    <dbReference type="NCBI Taxonomy" id="352960"/>
    <lineage>
        <taxon>Bacteria</taxon>
        <taxon>Pseudomonadati</taxon>
        <taxon>Campylobacterota</taxon>
        <taxon>Epsilonproteobacteria</taxon>
        <taxon>Campylobacterales</taxon>
        <taxon>environmental samples</taxon>
    </lineage>
</organism>
<gene>
    <name evidence="2" type="ORF">HELGO_WM53510</name>
</gene>
<accession>A0A6S6T077</accession>
<name>A0A6S6T077_9BACT</name>
<proteinExistence type="predicted"/>